<dbReference type="InterPro" id="IPR027417">
    <property type="entry name" value="P-loop_NTPase"/>
</dbReference>
<evidence type="ECO:0000256" key="1">
    <source>
        <dbReference type="ARBA" id="ARBA00022723"/>
    </source>
</evidence>
<dbReference type="PANTHER" id="PTHR10218">
    <property type="entry name" value="GTP-BINDING PROTEIN ALPHA SUBUNIT"/>
    <property type="match status" value="1"/>
</dbReference>
<dbReference type="InterPro" id="IPR011025">
    <property type="entry name" value="GproteinA_insert"/>
</dbReference>
<evidence type="ECO:0000313" key="7">
    <source>
        <dbReference type="Proteomes" id="UP001447188"/>
    </source>
</evidence>
<dbReference type="SMART" id="SM00275">
    <property type="entry name" value="G_alpha"/>
    <property type="match status" value="1"/>
</dbReference>
<dbReference type="InterPro" id="IPR001019">
    <property type="entry name" value="Gprotein_alpha_su"/>
</dbReference>
<keyword evidence="5" id="KW-0807">Transducer</keyword>
<dbReference type="EMBL" id="JBBBZM010000025">
    <property type="protein sequence ID" value="KAL0638158.1"/>
    <property type="molecule type" value="Genomic_DNA"/>
</dbReference>
<dbReference type="SUPFAM" id="SSF47895">
    <property type="entry name" value="Transducin (alpha subunit), insertion domain"/>
    <property type="match status" value="1"/>
</dbReference>
<keyword evidence="3" id="KW-0460">Magnesium</keyword>
<dbReference type="PRINTS" id="PR00318">
    <property type="entry name" value="GPROTEINA"/>
</dbReference>
<evidence type="ECO:0000313" key="6">
    <source>
        <dbReference type="EMBL" id="KAL0638158.1"/>
    </source>
</evidence>
<protein>
    <submittedName>
        <fullName evidence="6">Guanine nucleotide-binding protein alpha-2 subunit</fullName>
    </submittedName>
</protein>
<dbReference type="PROSITE" id="PS51882">
    <property type="entry name" value="G_ALPHA"/>
    <property type="match status" value="1"/>
</dbReference>
<comment type="caution">
    <text evidence="6">The sequence shown here is derived from an EMBL/GenBank/DDBJ whole genome shotgun (WGS) entry which is preliminary data.</text>
</comment>
<dbReference type="Gene3D" id="1.10.400.10">
    <property type="entry name" value="GI Alpha 1, domain 2-like"/>
    <property type="match status" value="1"/>
</dbReference>
<keyword evidence="2" id="KW-0547">Nucleotide-binding</keyword>
<accession>A0ABR3GQF6</accession>
<dbReference type="PANTHER" id="PTHR10218:SF369">
    <property type="entry name" value="GUANINE NUCLEOTIDE-BINDING PROTEIN ALPHA-2 SUBUNIT"/>
    <property type="match status" value="1"/>
</dbReference>
<keyword evidence="1" id="KW-0479">Metal-binding</keyword>
<keyword evidence="7" id="KW-1185">Reference proteome</keyword>
<organism evidence="6 7">
    <name type="scientific">Discina gigas</name>
    <dbReference type="NCBI Taxonomy" id="1032678"/>
    <lineage>
        <taxon>Eukaryota</taxon>
        <taxon>Fungi</taxon>
        <taxon>Dikarya</taxon>
        <taxon>Ascomycota</taxon>
        <taxon>Pezizomycotina</taxon>
        <taxon>Pezizomycetes</taxon>
        <taxon>Pezizales</taxon>
        <taxon>Discinaceae</taxon>
        <taxon>Discina</taxon>
    </lineage>
</organism>
<evidence type="ECO:0000256" key="3">
    <source>
        <dbReference type="ARBA" id="ARBA00022842"/>
    </source>
</evidence>
<dbReference type="Proteomes" id="UP001447188">
    <property type="component" value="Unassembled WGS sequence"/>
</dbReference>
<proteinExistence type="predicted"/>
<keyword evidence="4" id="KW-0342">GTP-binding</keyword>
<reference evidence="6 7" key="1">
    <citation type="submission" date="2024-02" db="EMBL/GenBank/DDBJ databases">
        <title>Discinaceae phylogenomics.</title>
        <authorList>
            <person name="Dirks A.C."/>
            <person name="James T.Y."/>
        </authorList>
    </citation>
    <scope>NUCLEOTIDE SEQUENCE [LARGE SCALE GENOMIC DNA]</scope>
    <source>
        <strain evidence="6 7">ACD0624</strain>
    </source>
</reference>
<name>A0ABR3GQF6_9PEZI</name>
<evidence type="ECO:0000256" key="4">
    <source>
        <dbReference type="ARBA" id="ARBA00023134"/>
    </source>
</evidence>
<dbReference type="Gene3D" id="3.40.50.300">
    <property type="entry name" value="P-loop containing nucleotide triphosphate hydrolases"/>
    <property type="match status" value="1"/>
</dbReference>
<dbReference type="Pfam" id="PF00503">
    <property type="entry name" value="G-alpha"/>
    <property type="match status" value="1"/>
</dbReference>
<gene>
    <name evidence="6" type="primary">GPA2</name>
    <name evidence="6" type="ORF">Q9L58_002771</name>
</gene>
<evidence type="ECO:0000256" key="5">
    <source>
        <dbReference type="ARBA" id="ARBA00023224"/>
    </source>
</evidence>
<sequence length="206" mass="23423">MGICFSSESDESRVSAQIDKKIEEDSRRLRRECKILLLALHSNGVRLGSGESGKSTIVKQMKIIHQNGYSVEELAMYRLTIYKNLVDCGKALVMALRQFDISPEFPANKDYADFIVEFQVDPDPNTSLDPRLASAVVSLWKDPCVPKVMAHQNEFYLMDSAPYFFEEAPRIGQRDYIPTEPDVLRARTKTTGIYETRFSMGQLSIQ</sequence>
<evidence type="ECO:0000256" key="2">
    <source>
        <dbReference type="ARBA" id="ARBA00022741"/>
    </source>
</evidence>